<feature type="transmembrane region" description="Helical" evidence="19">
    <location>
        <begin position="128"/>
        <end position="149"/>
    </location>
</feature>
<evidence type="ECO:0000256" key="4">
    <source>
        <dbReference type="ARBA" id="ARBA00022729"/>
    </source>
</evidence>
<dbReference type="PANTHER" id="PTHR44653">
    <property type="entry name" value="DNAJ HOMOLOG SUBFAMILY C MEMBER 1"/>
    <property type="match status" value="1"/>
</dbReference>
<evidence type="ECO:0000256" key="1">
    <source>
        <dbReference type="ARBA" id="ARBA00004115"/>
    </source>
</evidence>
<evidence type="ECO:0000256" key="2">
    <source>
        <dbReference type="ARBA" id="ARBA00022553"/>
    </source>
</evidence>
<evidence type="ECO:0000256" key="9">
    <source>
        <dbReference type="ARBA" id="ARBA00023125"/>
    </source>
</evidence>
<evidence type="ECO:0000259" key="21">
    <source>
        <dbReference type="PROSITE" id="PS50076"/>
    </source>
</evidence>
<keyword evidence="4 20" id="KW-0732">Signal</keyword>
<evidence type="ECO:0000256" key="13">
    <source>
        <dbReference type="ARBA" id="ARBA00046292"/>
    </source>
</evidence>
<keyword evidence="3 19" id="KW-0812">Transmembrane</keyword>
<dbReference type="InterPro" id="IPR018253">
    <property type="entry name" value="DnaJ_domain_CS"/>
</dbReference>
<keyword evidence="2" id="KW-0597">Phosphoprotein</keyword>
<feature type="domain" description="J" evidence="21">
    <location>
        <begin position="39"/>
        <end position="103"/>
    </location>
</feature>
<evidence type="ECO:0000256" key="8">
    <source>
        <dbReference type="ARBA" id="ARBA00022989"/>
    </source>
</evidence>
<keyword evidence="8 19" id="KW-1133">Transmembrane helix</keyword>
<dbReference type="GeneTree" id="ENSGT00940000156678"/>
<dbReference type="PRINTS" id="PR00625">
    <property type="entry name" value="JDOMAIN"/>
</dbReference>
<dbReference type="GO" id="GO:0031965">
    <property type="term" value="C:nuclear membrane"/>
    <property type="evidence" value="ECO:0007669"/>
    <property type="project" value="UniProtKB-SubCell"/>
</dbReference>
<evidence type="ECO:0000256" key="18">
    <source>
        <dbReference type="ARBA" id="ARBA00082566"/>
    </source>
</evidence>
<dbReference type="PROSITE" id="PS50076">
    <property type="entry name" value="DNAJ_2"/>
    <property type="match status" value="1"/>
</dbReference>
<dbReference type="InterPro" id="IPR001005">
    <property type="entry name" value="SANT/Myb"/>
</dbReference>
<dbReference type="InterPro" id="IPR009057">
    <property type="entry name" value="Homeodomain-like_sf"/>
</dbReference>
<dbReference type="GO" id="GO:0051246">
    <property type="term" value="P:regulation of protein metabolic process"/>
    <property type="evidence" value="ECO:0007669"/>
    <property type="project" value="UniProtKB-ARBA"/>
</dbReference>
<keyword evidence="5" id="KW-0677">Repeat</keyword>
<comment type="subunit">
    <text evidence="16">Interacts (via J domain) with HSPA5. Interacts (via cytosolic domain) with ribosomes. Interacts (via SANT 2 domain) with SERPINA3; the interaction delays the formation of the covalent inhibitory complex SERPINA3-chymotrypsin, but does not alter the catalytic activity of SERPINA3. Interacts (via SANT 2 domain) with ITIH4 (via C-terminus); the interaction protects ITIH4 against in vitro cleavage by kallikrein.</text>
</comment>
<evidence type="ECO:0000313" key="23">
    <source>
        <dbReference type="Ensembl" id="ENSXCOP00000026781.1"/>
    </source>
</evidence>
<dbReference type="Gene3D" id="1.10.10.60">
    <property type="entry name" value="Homeodomain-like"/>
    <property type="match status" value="2"/>
</dbReference>
<evidence type="ECO:0000256" key="3">
    <source>
        <dbReference type="ARBA" id="ARBA00022692"/>
    </source>
</evidence>
<dbReference type="SUPFAM" id="SSF46565">
    <property type="entry name" value="Chaperone J-domain"/>
    <property type="match status" value="1"/>
</dbReference>
<evidence type="ECO:0000256" key="15">
    <source>
        <dbReference type="ARBA" id="ARBA00060390"/>
    </source>
</evidence>
<dbReference type="Proteomes" id="UP000261380">
    <property type="component" value="Unplaced"/>
</dbReference>
<organism evidence="23 24">
    <name type="scientific">Xiphophorus couchianus</name>
    <name type="common">Monterrey platyfish</name>
    <dbReference type="NCBI Taxonomy" id="32473"/>
    <lineage>
        <taxon>Eukaryota</taxon>
        <taxon>Metazoa</taxon>
        <taxon>Chordata</taxon>
        <taxon>Craniata</taxon>
        <taxon>Vertebrata</taxon>
        <taxon>Euteleostomi</taxon>
        <taxon>Actinopterygii</taxon>
        <taxon>Neopterygii</taxon>
        <taxon>Teleostei</taxon>
        <taxon>Neoteleostei</taxon>
        <taxon>Acanthomorphata</taxon>
        <taxon>Ovalentaria</taxon>
        <taxon>Atherinomorphae</taxon>
        <taxon>Cyprinodontiformes</taxon>
        <taxon>Poeciliidae</taxon>
        <taxon>Poeciliinae</taxon>
        <taxon>Xiphophorus</taxon>
    </lineage>
</organism>
<evidence type="ECO:0000256" key="5">
    <source>
        <dbReference type="ARBA" id="ARBA00022737"/>
    </source>
</evidence>
<dbReference type="InterPro" id="IPR036869">
    <property type="entry name" value="J_dom_sf"/>
</dbReference>
<dbReference type="Gene3D" id="1.10.287.110">
    <property type="entry name" value="DnaJ domain"/>
    <property type="match status" value="1"/>
</dbReference>
<evidence type="ECO:0000256" key="11">
    <source>
        <dbReference type="ARBA" id="ARBA00023186"/>
    </source>
</evidence>
<feature type="domain" description="Myb-like" evidence="22">
    <location>
        <begin position="402"/>
        <end position="443"/>
    </location>
</feature>
<dbReference type="CDD" id="cd06257">
    <property type="entry name" value="DnaJ"/>
    <property type="match status" value="1"/>
</dbReference>
<comment type="subcellular location">
    <subcellularLocation>
        <location evidence="1">Endoplasmic reticulum membrane</location>
        <topology evidence="1">Single-pass type I membrane protein</topology>
    </subcellularLocation>
    <subcellularLocation>
        <location evidence="15">Microsome membrane</location>
        <topology evidence="15">Single-pass type I membrane protein</topology>
    </subcellularLocation>
    <subcellularLocation>
        <location evidence="13">Nucleus membrane</location>
        <topology evidence="13">Single-pass type I membrane protein</topology>
    </subcellularLocation>
</comment>
<keyword evidence="9" id="KW-0238">DNA-binding</keyword>
<keyword evidence="10 19" id="KW-0472">Membrane</keyword>
<keyword evidence="24" id="KW-1185">Reference proteome</keyword>
<reference evidence="23" key="2">
    <citation type="submission" date="2025-09" db="UniProtKB">
        <authorList>
            <consortium name="Ensembl"/>
        </authorList>
    </citation>
    <scope>IDENTIFICATION</scope>
</reference>
<keyword evidence="6" id="KW-0256">Endoplasmic reticulum</keyword>
<dbReference type="STRING" id="32473.ENSXCOP00000026781"/>
<evidence type="ECO:0000256" key="14">
    <source>
        <dbReference type="ARBA" id="ARBA00053185"/>
    </source>
</evidence>
<dbReference type="AlphaFoldDB" id="A0A3B5MTF4"/>
<proteinExistence type="predicted"/>
<dbReference type="Pfam" id="PF23082">
    <property type="entry name" value="Myb_DNA-binding_2"/>
    <property type="match status" value="2"/>
</dbReference>
<dbReference type="GO" id="GO:0005789">
    <property type="term" value="C:endoplasmic reticulum membrane"/>
    <property type="evidence" value="ECO:0007669"/>
    <property type="project" value="UniProtKB-SubCell"/>
</dbReference>
<keyword evidence="12" id="KW-0539">Nucleus</keyword>
<evidence type="ECO:0000256" key="10">
    <source>
        <dbReference type="ARBA" id="ARBA00023136"/>
    </source>
</evidence>
<dbReference type="SMART" id="SM00271">
    <property type="entry name" value="DnaJ"/>
    <property type="match status" value="1"/>
</dbReference>
<sequence length="459" mass="53094">MRVCAGLSGPLVLSLVLVLVRGWEADLELLDLVEEVSQNFYEFLHLDKDAAAADIKKAYRRLSLTLHPDKNKDENAETQFRQLVAIYEVLKDEDRRRRYDDILENGLPDWRQPVFYYRRVRKMSNAELGFLLFLILTVGHYAVIWSIYLEKQLVRQPIRAEQCSDSQSESHERPQWQDILPLKLSIWLYLALKNLPTHSASVLPGEKRPKVKKPKVEFPVYVPPETQQNYDQTTSIEDIEDQMDNWLQDAKAPKKKSGWTEDDLSLLSRLMVKFPGGTPGRWEKIAQELGRSVPAVTTKVKQMKDNVNQTSALVKLSDLKSPPLPVRSFPVDDIITQRVGGASEEEEEEEEEEEAALVLRRRKKKSSCTDGWEGKVRGRRQKDFDPVEEQEEAELQENMAVWTQNQQKLLELALQQFPRGTTERWDRIAKVVPGKTKEDCVTRCKMLAELVKKRKQLKS</sequence>
<evidence type="ECO:0000256" key="12">
    <source>
        <dbReference type="ARBA" id="ARBA00023242"/>
    </source>
</evidence>
<dbReference type="GO" id="GO:0003677">
    <property type="term" value="F:DNA binding"/>
    <property type="evidence" value="ECO:0007669"/>
    <property type="project" value="UniProtKB-KW"/>
</dbReference>
<dbReference type="Ensembl" id="ENSXCOT00000027110.1">
    <property type="protein sequence ID" value="ENSXCOP00000026781.1"/>
    <property type="gene ID" value="ENSXCOG00000020005.1"/>
</dbReference>
<dbReference type="PROSITE" id="PS00636">
    <property type="entry name" value="DNAJ_1"/>
    <property type="match status" value="1"/>
</dbReference>
<dbReference type="InterPro" id="IPR001623">
    <property type="entry name" value="DnaJ_domain"/>
</dbReference>
<evidence type="ECO:0000256" key="19">
    <source>
        <dbReference type="SAM" id="Phobius"/>
    </source>
</evidence>
<feature type="chain" id="PRO_5017242398" description="DnaJ homolog subfamily C member 1" evidence="20">
    <location>
        <begin position="26"/>
        <end position="459"/>
    </location>
</feature>
<name>A0A3B5MTF4_9TELE</name>
<dbReference type="Pfam" id="PF00226">
    <property type="entry name" value="DnaJ"/>
    <property type="match status" value="1"/>
</dbReference>
<dbReference type="SUPFAM" id="SSF46689">
    <property type="entry name" value="Homeodomain-like"/>
    <property type="match status" value="2"/>
</dbReference>
<reference evidence="23" key="1">
    <citation type="submission" date="2025-08" db="UniProtKB">
        <authorList>
            <consortium name="Ensembl"/>
        </authorList>
    </citation>
    <scope>IDENTIFICATION</scope>
</reference>
<protein>
    <recommendedName>
        <fullName evidence="17">DnaJ homolog subfamily C member 1</fullName>
    </recommendedName>
    <alternativeName>
        <fullName evidence="18">DnaJ protein homolog MTJ1</fullName>
    </alternativeName>
</protein>
<accession>A0A3B5MTF4</accession>
<feature type="domain" description="Myb-like" evidence="22">
    <location>
        <begin position="251"/>
        <end position="292"/>
    </location>
</feature>
<comment type="function">
    <text evidence="14">May modulate protein synthesis.</text>
</comment>
<evidence type="ECO:0000256" key="6">
    <source>
        <dbReference type="ARBA" id="ARBA00022824"/>
    </source>
</evidence>
<dbReference type="InterPro" id="IPR052606">
    <property type="entry name" value="DnaJ_domain_protein"/>
</dbReference>
<keyword evidence="7" id="KW-0492">Microsome</keyword>
<dbReference type="PANTHER" id="PTHR44653:SF2">
    <property type="entry name" value="DNAJ HOMOLOG SUBFAMILY C MEMBER 1"/>
    <property type="match status" value="1"/>
</dbReference>
<dbReference type="CDD" id="cd00167">
    <property type="entry name" value="SANT"/>
    <property type="match status" value="1"/>
</dbReference>
<feature type="signal peptide" evidence="20">
    <location>
        <begin position="1"/>
        <end position="25"/>
    </location>
</feature>
<dbReference type="FunFam" id="1.10.10.60:FF:000180">
    <property type="entry name" value="DnaJ (Hsp40) homolog, subfamily C, member 2"/>
    <property type="match status" value="1"/>
</dbReference>
<evidence type="ECO:0000313" key="24">
    <source>
        <dbReference type="Proteomes" id="UP000261380"/>
    </source>
</evidence>
<evidence type="ECO:0000256" key="7">
    <source>
        <dbReference type="ARBA" id="ARBA00022848"/>
    </source>
</evidence>
<keyword evidence="11" id="KW-0143">Chaperone</keyword>
<evidence type="ECO:0000256" key="17">
    <source>
        <dbReference type="ARBA" id="ARBA00071601"/>
    </source>
</evidence>
<dbReference type="PROSITE" id="PS50090">
    <property type="entry name" value="MYB_LIKE"/>
    <property type="match status" value="2"/>
</dbReference>
<evidence type="ECO:0000256" key="16">
    <source>
        <dbReference type="ARBA" id="ARBA00065406"/>
    </source>
</evidence>
<evidence type="ECO:0000256" key="20">
    <source>
        <dbReference type="SAM" id="SignalP"/>
    </source>
</evidence>
<dbReference type="FunFam" id="1.10.287.110:FF:000044">
    <property type="entry name" value="DnaJ (Hsp40) homolog, subfamily C, member 1"/>
    <property type="match status" value="1"/>
</dbReference>
<dbReference type="SMART" id="SM00717">
    <property type="entry name" value="SANT"/>
    <property type="match status" value="2"/>
</dbReference>
<evidence type="ECO:0000259" key="22">
    <source>
        <dbReference type="PROSITE" id="PS50090"/>
    </source>
</evidence>